<dbReference type="Proteomes" id="UP001187192">
    <property type="component" value="Unassembled WGS sequence"/>
</dbReference>
<name>A0AA88IY93_FICCA</name>
<evidence type="ECO:0008006" key="3">
    <source>
        <dbReference type="Google" id="ProtNLM"/>
    </source>
</evidence>
<dbReference type="AlphaFoldDB" id="A0AA88IY93"/>
<dbReference type="PANTHER" id="PTHR33103:SF19">
    <property type="entry name" value="OS09G0544700 PROTEIN"/>
    <property type="match status" value="1"/>
</dbReference>
<comment type="caution">
    <text evidence="1">The sequence shown here is derived from an EMBL/GenBank/DDBJ whole genome shotgun (WGS) entry which is preliminary data.</text>
</comment>
<dbReference type="PANTHER" id="PTHR33103">
    <property type="entry name" value="OS01G0153900 PROTEIN"/>
    <property type="match status" value="1"/>
</dbReference>
<organism evidence="1 2">
    <name type="scientific">Ficus carica</name>
    <name type="common">Common fig</name>
    <dbReference type="NCBI Taxonomy" id="3494"/>
    <lineage>
        <taxon>Eukaryota</taxon>
        <taxon>Viridiplantae</taxon>
        <taxon>Streptophyta</taxon>
        <taxon>Embryophyta</taxon>
        <taxon>Tracheophyta</taxon>
        <taxon>Spermatophyta</taxon>
        <taxon>Magnoliopsida</taxon>
        <taxon>eudicotyledons</taxon>
        <taxon>Gunneridae</taxon>
        <taxon>Pentapetalae</taxon>
        <taxon>rosids</taxon>
        <taxon>fabids</taxon>
        <taxon>Rosales</taxon>
        <taxon>Moraceae</taxon>
        <taxon>Ficeae</taxon>
        <taxon>Ficus</taxon>
    </lineage>
</organism>
<sequence length="251" mass="27178">MTTPSSTDQSSVTLKLLIDSKEKRVLFAEAGKDFADFLFTLLSLPVGTVIRLLSSNDMVGTIGKLYESFENLSVTYIQPTVNKDTLLKPNSPFGGSATLLSLTNDASTSKKIYLCTTNGTDRYSSSYCSSRHASDDVRATCPNCNRQISVEVPYVAPPAVKVEGSSSDQGGFVKGVVTYMIMDDLDVKPMSTISSITMLNKFNVKEVGALEEKTVSLGIEDGLKLLKASLESKTVLTDVFLGRERDISIDP</sequence>
<evidence type="ECO:0000313" key="2">
    <source>
        <dbReference type="Proteomes" id="UP001187192"/>
    </source>
</evidence>
<dbReference type="EMBL" id="BTGU01000069">
    <property type="protein sequence ID" value="GMN57306.1"/>
    <property type="molecule type" value="Genomic_DNA"/>
</dbReference>
<accession>A0AA88IY93</accession>
<proteinExistence type="predicted"/>
<keyword evidence="2" id="KW-1185">Reference proteome</keyword>
<evidence type="ECO:0000313" key="1">
    <source>
        <dbReference type="EMBL" id="GMN57306.1"/>
    </source>
</evidence>
<protein>
    <recommendedName>
        <fullName evidence="3">DUF674 domain-containing protein</fullName>
    </recommendedName>
</protein>
<dbReference type="Gramene" id="FCD_00011520-RA">
    <property type="protein sequence ID" value="FCD_00011520-RA:cds"/>
    <property type="gene ID" value="FCD_00011520"/>
</dbReference>
<dbReference type="Pfam" id="PF05056">
    <property type="entry name" value="DUF674"/>
    <property type="match status" value="1"/>
</dbReference>
<gene>
    <name evidence="1" type="ORF">TIFTF001_026411</name>
</gene>
<dbReference type="InterPro" id="IPR007750">
    <property type="entry name" value="DUF674"/>
</dbReference>
<reference evidence="1" key="1">
    <citation type="submission" date="2023-07" db="EMBL/GenBank/DDBJ databases">
        <title>draft genome sequence of fig (Ficus carica).</title>
        <authorList>
            <person name="Takahashi T."/>
            <person name="Nishimura K."/>
        </authorList>
    </citation>
    <scope>NUCLEOTIDE SEQUENCE</scope>
</reference>